<dbReference type="GO" id="GO:0016747">
    <property type="term" value="F:acyltransferase activity, transferring groups other than amino-acyl groups"/>
    <property type="evidence" value="ECO:0007669"/>
    <property type="project" value="InterPro"/>
</dbReference>
<gene>
    <name evidence="3" type="ORF">HLPCO_002152</name>
</gene>
<evidence type="ECO:0000259" key="2">
    <source>
        <dbReference type="PROSITE" id="PS51186"/>
    </source>
</evidence>
<dbReference type="Pfam" id="PF13508">
    <property type="entry name" value="Acetyltransf_7"/>
    <property type="match status" value="1"/>
</dbReference>
<organism evidence="3 4">
    <name type="scientific">Haloplasma contractile SSD-17B</name>
    <dbReference type="NCBI Taxonomy" id="1033810"/>
    <lineage>
        <taxon>Bacteria</taxon>
        <taxon>Bacillati</taxon>
        <taxon>Mycoplasmatota</taxon>
        <taxon>Mollicutes</taxon>
        <taxon>Haloplasmatales</taxon>
        <taxon>Haloplasmataceae</taxon>
        <taxon>Haloplasma</taxon>
    </lineage>
</organism>
<keyword evidence="1" id="KW-0472">Membrane</keyword>
<dbReference type="OrthoDB" id="9127144at2"/>
<dbReference type="SUPFAM" id="SSF55729">
    <property type="entry name" value="Acyl-CoA N-acyltransferases (Nat)"/>
    <property type="match status" value="1"/>
</dbReference>
<keyword evidence="4" id="KW-1185">Reference proteome</keyword>
<reference evidence="3 4" key="2">
    <citation type="journal article" date="2013" name="PLoS ONE">
        <title>INDIGO - INtegrated Data Warehouse of MIcrobial GenOmes with Examples from the Red Sea Extremophiles.</title>
        <authorList>
            <person name="Alam I."/>
            <person name="Antunes A."/>
            <person name="Kamau A.A."/>
            <person name="Ba Alawi W."/>
            <person name="Kalkatawi M."/>
            <person name="Stingl U."/>
            <person name="Bajic V.B."/>
        </authorList>
    </citation>
    <scope>NUCLEOTIDE SEQUENCE [LARGE SCALE GENOMIC DNA]</scope>
    <source>
        <strain evidence="3 4">SSD-17B</strain>
    </source>
</reference>
<name>U2DTX9_9MOLU</name>
<dbReference type="EMBL" id="AFNU02000007">
    <property type="protein sequence ID" value="ERJ11912.1"/>
    <property type="molecule type" value="Genomic_DNA"/>
</dbReference>
<reference evidence="3 4" key="1">
    <citation type="journal article" date="2011" name="J. Bacteriol.">
        <title>Genome sequence of Haloplasma contractile, an unusual contractile bacterium from a deep-sea anoxic brine lake.</title>
        <authorList>
            <person name="Antunes A."/>
            <person name="Alam I."/>
            <person name="El Dorry H."/>
            <person name="Siam R."/>
            <person name="Robertson A."/>
            <person name="Bajic V.B."/>
            <person name="Stingl U."/>
        </authorList>
    </citation>
    <scope>NUCLEOTIDE SEQUENCE [LARGE SCALE GENOMIC DNA]</scope>
    <source>
        <strain evidence="3 4">SSD-17B</strain>
    </source>
</reference>
<protein>
    <submittedName>
        <fullName evidence="3">Gcn5-related N-acetyltransferase domain protein</fullName>
    </submittedName>
</protein>
<feature type="domain" description="N-acetyltransferase" evidence="2">
    <location>
        <begin position="143"/>
        <end position="300"/>
    </location>
</feature>
<evidence type="ECO:0000313" key="3">
    <source>
        <dbReference type="EMBL" id="ERJ11912.1"/>
    </source>
</evidence>
<comment type="caution">
    <text evidence="3">The sequence shown here is derived from an EMBL/GenBank/DDBJ whole genome shotgun (WGS) entry which is preliminary data.</text>
</comment>
<dbReference type="InterPro" id="IPR016181">
    <property type="entry name" value="Acyl_CoA_acyltransferase"/>
</dbReference>
<dbReference type="Gene3D" id="3.40.630.30">
    <property type="match status" value="1"/>
</dbReference>
<dbReference type="Proteomes" id="UP000005707">
    <property type="component" value="Unassembled WGS sequence"/>
</dbReference>
<evidence type="ECO:0000313" key="4">
    <source>
        <dbReference type="Proteomes" id="UP000005707"/>
    </source>
</evidence>
<dbReference type="PROSITE" id="PS51186">
    <property type="entry name" value="GNAT"/>
    <property type="match status" value="1"/>
</dbReference>
<dbReference type="RefSeq" id="WP_008827429.1">
    <property type="nucleotide sequence ID" value="NZ_AFNU02000007.1"/>
</dbReference>
<proteinExistence type="predicted"/>
<dbReference type="AlphaFoldDB" id="U2DTX9"/>
<evidence type="ECO:0000256" key="1">
    <source>
        <dbReference type="SAM" id="Phobius"/>
    </source>
</evidence>
<keyword evidence="1" id="KW-1133">Transmembrane helix</keyword>
<dbReference type="CDD" id="cd04301">
    <property type="entry name" value="NAT_SF"/>
    <property type="match status" value="1"/>
</dbReference>
<accession>U2DTX9</accession>
<dbReference type="eggNOG" id="COG0456">
    <property type="taxonomic scope" value="Bacteria"/>
</dbReference>
<sequence>MNTYISIVSAVIAFMSVGISLYLYRQSRRDTSYLDIDKHYLDLLKIGLDYPDLREYTKTSLFYKLDDEDDYKKRYNIYAYMCWNLVETIYDRQKDRKGQFKLSETWLPVMLEENRLHYTWYKHNIRLFKAEFQRFVTGELNDITIVKGDIEDLKRLYTNFERDFPQNERKSLEHLQMLMQKKKYKLLLAKHRVFNEVIGYALIYKVEELKILWLDYMAIDEIYQNAGYGTLLFNKILNSEKKGLVGMFLEVEIPDANNPELCKEQERRIKFYERLGSKRLTINYELPTNEGGVPLHLYFKPTSNIRVLPKDQIKDVISSTFNYIHTDVKNRDAIFSRFDESISDEYFE</sequence>
<dbReference type="InterPro" id="IPR000182">
    <property type="entry name" value="GNAT_dom"/>
</dbReference>
<dbReference type="InParanoid" id="U2DTX9"/>
<feature type="transmembrane region" description="Helical" evidence="1">
    <location>
        <begin position="6"/>
        <end position="24"/>
    </location>
</feature>
<keyword evidence="1" id="KW-0812">Transmembrane</keyword>